<dbReference type="SUPFAM" id="SSF88723">
    <property type="entry name" value="PIN domain-like"/>
    <property type="match status" value="1"/>
</dbReference>
<feature type="region of interest" description="Disordered" evidence="1">
    <location>
        <begin position="840"/>
        <end position="972"/>
    </location>
</feature>
<feature type="compositionally biased region" description="Polar residues" evidence="1">
    <location>
        <begin position="202"/>
        <end position="218"/>
    </location>
</feature>
<feature type="compositionally biased region" description="Basic and acidic residues" evidence="1">
    <location>
        <begin position="903"/>
        <end position="912"/>
    </location>
</feature>
<dbReference type="InterPro" id="IPR029060">
    <property type="entry name" value="PIN-like_dom_sf"/>
</dbReference>
<evidence type="ECO:0000259" key="2">
    <source>
        <dbReference type="SMART" id="SM00484"/>
    </source>
</evidence>
<accession>A0AAN6GC20</accession>
<feature type="compositionally biased region" description="Basic and acidic residues" evidence="1">
    <location>
        <begin position="842"/>
        <end position="851"/>
    </location>
</feature>
<dbReference type="PANTHER" id="PTHR11081:SF75">
    <property type="entry name" value="ENDONUCLEASE, PUTATIVE (AFU_ORTHOLOGUE AFUA_3G13260)-RELATED"/>
    <property type="match status" value="1"/>
</dbReference>
<dbReference type="PANTHER" id="PTHR11081">
    <property type="entry name" value="FLAP ENDONUCLEASE FAMILY MEMBER"/>
    <property type="match status" value="1"/>
</dbReference>
<organism evidence="3 4">
    <name type="scientific">Tilletia horrida</name>
    <dbReference type="NCBI Taxonomy" id="155126"/>
    <lineage>
        <taxon>Eukaryota</taxon>
        <taxon>Fungi</taxon>
        <taxon>Dikarya</taxon>
        <taxon>Basidiomycota</taxon>
        <taxon>Ustilaginomycotina</taxon>
        <taxon>Exobasidiomycetes</taxon>
        <taxon>Tilletiales</taxon>
        <taxon>Tilletiaceae</taxon>
        <taxon>Tilletia</taxon>
    </lineage>
</organism>
<feature type="compositionally biased region" description="Acidic residues" evidence="1">
    <location>
        <begin position="1162"/>
        <end position="1173"/>
    </location>
</feature>
<feature type="compositionally biased region" description="Low complexity" evidence="1">
    <location>
        <begin position="227"/>
        <end position="246"/>
    </location>
</feature>
<keyword evidence="4" id="KW-1185">Reference proteome</keyword>
<feature type="region of interest" description="Disordered" evidence="1">
    <location>
        <begin position="655"/>
        <end position="680"/>
    </location>
</feature>
<dbReference type="InterPro" id="IPR006084">
    <property type="entry name" value="XPG/Rad2"/>
</dbReference>
<dbReference type="GO" id="GO:0017108">
    <property type="term" value="F:5'-flap endonuclease activity"/>
    <property type="evidence" value="ECO:0007669"/>
    <property type="project" value="TreeGrafter"/>
</dbReference>
<feature type="region of interest" description="Disordered" evidence="1">
    <location>
        <begin position="735"/>
        <end position="796"/>
    </location>
</feature>
<dbReference type="Proteomes" id="UP001176521">
    <property type="component" value="Unassembled WGS sequence"/>
</dbReference>
<sequence>MGVKLLWRELEAAAQQTTLEIVALSAFLHDGEVAKANAAATIDSDEPTTSASALRNAHKYGPVRRHLVLGIDASIWLFHALTLKDLGAGNAELRMLFFRLAKLYALPVLPIFVFDGPGRPIWKRNKARRGASNGSYYAFPHQAEFQQLIRLFGFGVLYAPAEAEAQLAKMNADGVVDAILTDDGDAFLFGAQIVLRNSSKTLSGSQARANRLRQNGGETESGDEEIASASQKSAPAGKSAASAGNTKGKGKGKAPSRSADEEPSDDDSASRYTLSDDSDDDDGRARKTLPSKPKDKSALQGKIDDSYTIYRTYLIFDGERSAADARLFSPRQSSHISPLHKQCDAETSIKSLDKEGLILVALLSGGDYDVQGLARCGIKTAIALARGGYGKKLLDAYKSHFEPPSHASRSSQSARPRSADPLRSWEEERVAWVKEVQQELRTNSQKLMERKATKLADAPEWDDFLKTDQALEIISSYIWPKVADVTLDQVLYHPSATPLSLQAGRQGSSGSFSSRNKNTGISSFRGESSSSAPNSSRKEARSAVAEAVCDMRRLAGYTQMLFGWEADYTLQRFASLVWDGCLVRRAISVHLYLDRLREAGRPIPKPGERPRNAPSSPTKKGSLSRNGSAASLADVTITPQARRFADFFDKSEIVRTPQHSRDGGARNAAGDDEPNGSSRLRAGDIEFLAVHSSRRHIKYGGITSELRMSYATDGLRKVVQSGVASEWAMGVGGMFPQAGLSQGGPASGSDSDDPDSVSEGGPTPRSGSNGEDDDEDELVTLSQVKRKQKAKNKSNESRTWIPKVYVADLPFFHEPGKEDASADPDLAAERSPINLIRNFEQMQRKKADKARSKASTAAAKKRAPKPSKPEVGQRSIVDFFPNSGKGKVKARVPVSKPAASSSKRREAKHDSFDSFSSESDVQPRMQRASSPVRASGSQLQIPSRINLPSSPTSASDSSIIIMSTPPSQPKNPIVAWARPRNLIPATLSVKPSHLSQPHVLSQTSSVVMASDFDELLDEASQATIIAPAPAVSQWVGIARKPSTKEASMSADSDGDEDDSLPDIFSQKYSQQSQPTRSAKPNGRRAASNSPDDSEADRAGPSQGTGPCKAALQRSPTKSSRKTKKQIHAWSSEVGGSTSKGAGNVLPQRAEVEGSKSCAITIDDSDEDDDDFGGADETFRRPASPSPLPRRVRRALPEPDESQDASFEIVGERRAGAAALPSSAILISSD</sequence>
<dbReference type="AlphaFoldDB" id="A0AAN6GC20"/>
<feature type="compositionally biased region" description="Polar residues" evidence="1">
    <location>
        <begin position="613"/>
        <end position="629"/>
    </location>
</feature>
<dbReference type="CDD" id="cd09870">
    <property type="entry name" value="PIN_YEN1"/>
    <property type="match status" value="1"/>
</dbReference>
<feature type="region of interest" description="Disordered" evidence="1">
    <location>
        <begin position="401"/>
        <end position="422"/>
    </location>
</feature>
<dbReference type="GO" id="GO:0006281">
    <property type="term" value="P:DNA repair"/>
    <property type="evidence" value="ECO:0007669"/>
    <property type="project" value="UniProtKB-ARBA"/>
</dbReference>
<feature type="region of interest" description="Disordered" evidence="1">
    <location>
        <begin position="202"/>
        <end position="300"/>
    </location>
</feature>
<dbReference type="EMBL" id="JAPDMQ010000263">
    <property type="protein sequence ID" value="KAK0528770.1"/>
    <property type="molecule type" value="Genomic_DNA"/>
</dbReference>
<protein>
    <recommendedName>
        <fullName evidence="2">XPG-I domain-containing protein</fullName>
    </recommendedName>
</protein>
<dbReference type="PRINTS" id="PR00853">
    <property type="entry name" value="XPGRADSUPER"/>
</dbReference>
<feature type="region of interest" description="Disordered" evidence="1">
    <location>
        <begin position="600"/>
        <end position="632"/>
    </location>
</feature>
<feature type="compositionally biased region" description="Low complexity" evidence="1">
    <location>
        <begin position="404"/>
        <end position="416"/>
    </location>
</feature>
<feature type="compositionally biased region" description="Polar residues" evidence="1">
    <location>
        <begin position="935"/>
        <end position="948"/>
    </location>
</feature>
<feature type="compositionally biased region" description="Low complexity" evidence="1">
    <location>
        <begin position="949"/>
        <end position="961"/>
    </location>
</feature>
<evidence type="ECO:0000313" key="4">
    <source>
        <dbReference type="Proteomes" id="UP001176521"/>
    </source>
</evidence>
<name>A0AAN6GC20_9BASI</name>
<feature type="compositionally biased region" description="Basic and acidic residues" evidence="1">
    <location>
        <begin position="600"/>
        <end position="611"/>
    </location>
</feature>
<feature type="compositionally biased region" description="Basic and acidic residues" evidence="1">
    <location>
        <begin position="655"/>
        <end position="664"/>
    </location>
</feature>
<comment type="caution">
    <text evidence="3">The sequence shown here is derived from an EMBL/GenBank/DDBJ whole genome shotgun (WGS) entry which is preliminary data.</text>
</comment>
<dbReference type="Gene3D" id="3.40.50.1010">
    <property type="entry name" value="5'-nuclease"/>
    <property type="match status" value="2"/>
</dbReference>
<feature type="region of interest" description="Disordered" evidence="1">
    <location>
        <begin position="501"/>
        <end position="539"/>
    </location>
</feature>
<evidence type="ECO:0000313" key="3">
    <source>
        <dbReference type="EMBL" id="KAK0528770.1"/>
    </source>
</evidence>
<dbReference type="InterPro" id="IPR036279">
    <property type="entry name" value="5-3_exonuclease_C_sf"/>
</dbReference>
<reference evidence="3" key="1">
    <citation type="journal article" date="2023" name="PhytoFront">
        <title>Draft Genome Resources of Seven Strains of Tilletia horrida, Causal Agent of Kernel Smut of Rice.</title>
        <authorList>
            <person name="Khanal S."/>
            <person name="Antony Babu S."/>
            <person name="Zhou X.G."/>
        </authorList>
    </citation>
    <scope>NUCLEOTIDE SEQUENCE</scope>
    <source>
        <strain evidence="3">TX3</strain>
    </source>
</reference>
<dbReference type="Pfam" id="PF00867">
    <property type="entry name" value="XPG_I"/>
    <property type="match status" value="1"/>
</dbReference>
<feature type="compositionally biased region" description="Polar residues" evidence="1">
    <location>
        <begin position="1066"/>
        <end position="1078"/>
    </location>
</feature>
<proteinExistence type="predicted"/>
<dbReference type="SMART" id="SM00484">
    <property type="entry name" value="XPGI"/>
    <property type="match status" value="1"/>
</dbReference>
<evidence type="ECO:0000256" key="1">
    <source>
        <dbReference type="SAM" id="MobiDB-lite"/>
    </source>
</evidence>
<feature type="compositionally biased region" description="Low complexity" evidence="1">
    <location>
        <begin position="522"/>
        <end position="531"/>
    </location>
</feature>
<dbReference type="InterPro" id="IPR006086">
    <property type="entry name" value="XPG-I_dom"/>
</dbReference>
<feature type="region of interest" description="Disordered" evidence="1">
    <location>
        <begin position="1041"/>
        <end position="1204"/>
    </location>
</feature>
<feature type="domain" description="XPG-I" evidence="2">
    <location>
        <begin position="150"/>
        <end position="228"/>
    </location>
</feature>
<dbReference type="SUPFAM" id="SSF47807">
    <property type="entry name" value="5' to 3' exonuclease, C-terminal subdomain"/>
    <property type="match status" value="1"/>
</dbReference>
<gene>
    <name evidence="3" type="ORF">OC842_004450</name>
</gene>